<dbReference type="Gene3D" id="3.40.50.300">
    <property type="entry name" value="P-loop containing nucleotide triphosphate hydrolases"/>
    <property type="match status" value="1"/>
</dbReference>
<organism evidence="2 3">
    <name type="scientific">Mycena chlorophos</name>
    <name type="common">Agaric fungus</name>
    <name type="synonym">Agaricus chlorophos</name>
    <dbReference type="NCBI Taxonomy" id="658473"/>
    <lineage>
        <taxon>Eukaryota</taxon>
        <taxon>Fungi</taxon>
        <taxon>Dikarya</taxon>
        <taxon>Basidiomycota</taxon>
        <taxon>Agaricomycotina</taxon>
        <taxon>Agaricomycetes</taxon>
        <taxon>Agaricomycetidae</taxon>
        <taxon>Agaricales</taxon>
        <taxon>Marasmiineae</taxon>
        <taxon>Mycenaceae</taxon>
        <taxon>Mycena</taxon>
    </lineage>
</organism>
<protein>
    <recommendedName>
        <fullName evidence="4">G domain-containing protein</fullName>
    </recommendedName>
</protein>
<reference evidence="2" key="1">
    <citation type="submission" date="2014-09" db="EMBL/GenBank/DDBJ databases">
        <title>Genome sequence of the luminous mushroom Mycena chlorophos for searching fungal bioluminescence genes.</title>
        <authorList>
            <person name="Tanaka Y."/>
            <person name="Kasuga D."/>
            <person name="Oba Y."/>
            <person name="Hase S."/>
            <person name="Sato K."/>
            <person name="Oba Y."/>
            <person name="Sakakibara Y."/>
        </authorList>
    </citation>
    <scope>NUCLEOTIDE SEQUENCE</scope>
</reference>
<accession>A0ABQ0L7S9</accession>
<dbReference type="Proteomes" id="UP000815677">
    <property type="component" value="Unassembled WGS sequence"/>
</dbReference>
<dbReference type="InterPro" id="IPR027417">
    <property type="entry name" value="P-loop_NTPase"/>
</dbReference>
<dbReference type="CDD" id="cd00882">
    <property type="entry name" value="Ras_like_GTPase"/>
    <property type="match status" value="1"/>
</dbReference>
<keyword evidence="3" id="KW-1185">Reference proteome</keyword>
<evidence type="ECO:0000313" key="3">
    <source>
        <dbReference type="Proteomes" id="UP000815677"/>
    </source>
</evidence>
<evidence type="ECO:0000256" key="1">
    <source>
        <dbReference type="SAM" id="MobiDB-lite"/>
    </source>
</evidence>
<dbReference type="SUPFAM" id="SSF52540">
    <property type="entry name" value="P-loop containing nucleoside triphosphate hydrolases"/>
    <property type="match status" value="1"/>
</dbReference>
<evidence type="ECO:0000313" key="2">
    <source>
        <dbReference type="EMBL" id="GAT47037.1"/>
    </source>
</evidence>
<feature type="region of interest" description="Disordered" evidence="1">
    <location>
        <begin position="1"/>
        <end position="47"/>
    </location>
</feature>
<evidence type="ECO:0008006" key="4">
    <source>
        <dbReference type="Google" id="ProtNLM"/>
    </source>
</evidence>
<sequence length="482" mass="52905">MASTIASRAGQRLGGDAYDCPASPPVDEDDFSSTIRPDAASDVASTKTATAPTRILVTGRRNTGKTTLLRRLCATSYTNGANELRVDLSQGSCLFYDSVAIHDAQDNSVTALKNFLRSKATARTLPEQLHAIWYCISADDELYIPRGDETFFSANIAQNVPVIVVFTKYDALVTVAFAELRRTMGRLEAKEKRFVQAQELLQSQYIDRLKSFPFPPAAFVRMDDLRSDTLNTDTLIETTLDVASGALLAPILQSVRQNNIDSCSEDAVAGAIDAKDAAGKARSDFSQKTLNVIQKLYPLCCDVTRTSPYHGNTKFVLSRVGLLRLIFDDRNRSRESLRSYLHLQPQTVADCTSMLCAKIPAENAWTNARRAEAIAGTALPSFAIWTLTLGASTAACICVDQTFIEGSATVADFPTAFKNALDAYFSTDRSPRSVVNKEITKFSPHDYREVADPTAAEPQATRKAIPKLVEIIKAHRLRLDHE</sequence>
<gene>
    <name evidence="2" type="ORF">MCHLO_04525</name>
</gene>
<proteinExistence type="predicted"/>
<dbReference type="EMBL" id="DF843074">
    <property type="protein sequence ID" value="GAT47037.1"/>
    <property type="molecule type" value="Genomic_DNA"/>
</dbReference>
<name>A0ABQ0L7S9_MYCCL</name>